<dbReference type="Gramene" id="FCD_00010674-RA">
    <property type="protein sequence ID" value="FCD_00010674-RA:cds"/>
    <property type="gene ID" value="FCD_00010674"/>
</dbReference>
<comment type="caution">
    <text evidence="6">The sequence shown here is derived from an EMBL/GenBank/DDBJ whole genome shotgun (WGS) entry which is preliminary data.</text>
</comment>
<name>A0AA88DE98_FICCA</name>
<evidence type="ECO:0008006" key="8">
    <source>
        <dbReference type="Google" id="ProtNLM"/>
    </source>
</evidence>
<keyword evidence="2" id="KW-0240">DNA-directed RNA polymerase</keyword>
<reference evidence="6" key="1">
    <citation type="submission" date="2023-07" db="EMBL/GenBank/DDBJ databases">
        <title>draft genome sequence of fig (Ficus carica).</title>
        <authorList>
            <person name="Takahashi T."/>
            <person name="Nishimura K."/>
        </authorList>
    </citation>
    <scope>NUCLEOTIDE SEQUENCE</scope>
</reference>
<evidence type="ECO:0000256" key="4">
    <source>
        <dbReference type="ARBA" id="ARBA00023242"/>
    </source>
</evidence>
<dbReference type="GO" id="GO:0003677">
    <property type="term" value="F:DNA binding"/>
    <property type="evidence" value="ECO:0007669"/>
    <property type="project" value="InterPro"/>
</dbReference>
<dbReference type="GO" id="GO:0042797">
    <property type="term" value="P:tRNA transcription by RNA polymerase III"/>
    <property type="evidence" value="ECO:0007669"/>
    <property type="project" value="TreeGrafter"/>
</dbReference>
<organism evidence="6 7">
    <name type="scientific">Ficus carica</name>
    <name type="common">Common fig</name>
    <dbReference type="NCBI Taxonomy" id="3494"/>
    <lineage>
        <taxon>Eukaryota</taxon>
        <taxon>Viridiplantae</taxon>
        <taxon>Streptophyta</taxon>
        <taxon>Embryophyta</taxon>
        <taxon>Tracheophyta</taxon>
        <taxon>Spermatophyta</taxon>
        <taxon>Magnoliopsida</taxon>
        <taxon>eudicotyledons</taxon>
        <taxon>Gunneridae</taxon>
        <taxon>Pentapetalae</taxon>
        <taxon>rosids</taxon>
        <taxon>fabids</taxon>
        <taxon>Rosales</taxon>
        <taxon>Moraceae</taxon>
        <taxon>Ficeae</taxon>
        <taxon>Ficus</taxon>
    </lineage>
</organism>
<evidence type="ECO:0000256" key="1">
    <source>
        <dbReference type="ARBA" id="ARBA00004123"/>
    </source>
</evidence>
<feature type="compositionally biased region" description="Basic residues" evidence="5">
    <location>
        <begin position="14"/>
        <end position="27"/>
    </location>
</feature>
<evidence type="ECO:0000313" key="7">
    <source>
        <dbReference type="Proteomes" id="UP001187192"/>
    </source>
</evidence>
<evidence type="ECO:0000256" key="5">
    <source>
        <dbReference type="SAM" id="MobiDB-lite"/>
    </source>
</evidence>
<evidence type="ECO:0000256" key="3">
    <source>
        <dbReference type="ARBA" id="ARBA00023163"/>
    </source>
</evidence>
<comment type="subcellular location">
    <subcellularLocation>
        <location evidence="1">Nucleus</location>
    </subcellularLocation>
</comment>
<dbReference type="InterPro" id="IPR007811">
    <property type="entry name" value="RPC4"/>
</dbReference>
<accession>A0AA88DE98</accession>
<dbReference type="GO" id="GO:0005666">
    <property type="term" value="C:RNA polymerase III complex"/>
    <property type="evidence" value="ECO:0007669"/>
    <property type="project" value="InterPro"/>
</dbReference>
<dbReference type="Pfam" id="PF05132">
    <property type="entry name" value="RNA_pol_Rpc4"/>
    <property type="match status" value="1"/>
</dbReference>
<protein>
    <recommendedName>
        <fullName evidence="8">DNA-directed RNA polymerase III subunit RPC4</fullName>
    </recommendedName>
</protein>
<keyword evidence="4" id="KW-0539">Nucleus</keyword>
<evidence type="ECO:0000256" key="2">
    <source>
        <dbReference type="ARBA" id="ARBA00022478"/>
    </source>
</evidence>
<dbReference type="AlphaFoldDB" id="A0AA88DE98"/>
<proteinExistence type="predicted"/>
<dbReference type="PANTHER" id="PTHR13408">
    <property type="entry name" value="DNA-DIRECTED RNA POLYMERASE III"/>
    <property type="match status" value="1"/>
</dbReference>
<dbReference type="EMBL" id="BTGU01000044">
    <property type="protein sequence ID" value="GMN53021.1"/>
    <property type="molecule type" value="Genomic_DNA"/>
</dbReference>
<keyword evidence="3" id="KW-0804">Transcription</keyword>
<feature type="region of interest" description="Disordered" evidence="5">
    <location>
        <begin position="1"/>
        <end position="40"/>
    </location>
</feature>
<gene>
    <name evidence="6" type="ORF">TIFTF001_022158</name>
</gene>
<evidence type="ECO:0000313" key="6">
    <source>
        <dbReference type="EMBL" id="GMN53021.1"/>
    </source>
</evidence>
<keyword evidence="7" id="KW-1185">Reference proteome</keyword>
<dbReference type="Proteomes" id="UP001187192">
    <property type="component" value="Unassembled WGS sequence"/>
</dbReference>
<sequence>MDPATLKSEPDAPRKRRFIPKAPPRRVPKADVKSEVVEDTDADQARDLLRRFNEGLTRAKPKVEKKLAASQVAFGYGGASNTIRSYGDPKGGIYRDSQGSPSIGGTFPLKEYREPWDYCSYYPATLPLRRPYSGNPELLDEEEFGTNAETINYDETSAKAAIELGLVEENPETSMFLLHLPPIMPLTKRAATTVNGQEATESLPAPVVAQATQKPRALKELPAGFMGKMLVYRSGAIKLKIGDTLYDVSSGMDCGFAQDVVAINTVEKHCCVVGELKKRAAVTPDVDSILDRMADL</sequence>
<dbReference type="PANTHER" id="PTHR13408:SF0">
    <property type="entry name" value="DNA-DIRECTED RNA POLYMERASE III SUBUNIT RPC4"/>
    <property type="match status" value="1"/>
</dbReference>